<feature type="domain" description="Protein kinase" evidence="11">
    <location>
        <begin position="457"/>
        <end position="769"/>
    </location>
</feature>
<dbReference type="PROSITE" id="PS50011">
    <property type="entry name" value="PROTEIN_KINASE_DOM"/>
    <property type="match status" value="1"/>
</dbReference>
<protein>
    <submittedName>
        <fullName evidence="12">Receptor protein kinase-like protein</fullName>
    </submittedName>
</protein>
<keyword evidence="5" id="KW-0732">Signal</keyword>
<evidence type="ECO:0000313" key="12">
    <source>
        <dbReference type="EMBL" id="RWR82983.1"/>
    </source>
</evidence>
<evidence type="ECO:0000256" key="3">
    <source>
        <dbReference type="ARBA" id="ARBA00022614"/>
    </source>
</evidence>
<dbReference type="FunFam" id="3.80.10.10:FF:000722">
    <property type="entry name" value="Leucine-rich repeat receptor-like protein kinase"/>
    <property type="match status" value="1"/>
</dbReference>
<dbReference type="Gene3D" id="1.10.510.10">
    <property type="entry name" value="Transferase(Phosphotransferase) domain 1"/>
    <property type="match status" value="1"/>
</dbReference>
<dbReference type="OrthoDB" id="346907at2759"/>
<accession>A0A443NWV7</accession>
<evidence type="ECO:0000256" key="6">
    <source>
        <dbReference type="ARBA" id="ARBA00022737"/>
    </source>
</evidence>
<evidence type="ECO:0000259" key="11">
    <source>
        <dbReference type="PROSITE" id="PS50011"/>
    </source>
</evidence>
<dbReference type="SUPFAM" id="SSF52058">
    <property type="entry name" value="L domain-like"/>
    <property type="match status" value="1"/>
</dbReference>
<dbReference type="InterPro" id="IPR011009">
    <property type="entry name" value="Kinase-like_dom_sf"/>
</dbReference>
<name>A0A443NWV7_9MAGN</name>
<dbReference type="InterPro" id="IPR001611">
    <property type="entry name" value="Leu-rich_rpt"/>
</dbReference>
<keyword evidence="3" id="KW-0433">Leucine-rich repeat</keyword>
<proteinExistence type="predicted"/>
<dbReference type="Gene3D" id="3.30.200.20">
    <property type="entry name" value="Phosphorylase Kinase, domain 1"/>
    <property type="match status" value="1"/>
</dbReference>
<keyword evidence="12" id="KW-0418">Kinase</keyword>
<dbReference type="GO" id="GO:0016020">
    <property type="term" value="C:membrane"/>
    <property type="evidence" value="ECO:0007669"/>
    <property type="project" value="UniProtKB-SubCell"/>
</dbReference>
<dbReference type="Pfam" id="PF13855">
    <property type="entry name" value="LRR_8"/>
    <property type="match status" value="1"/>
</dbReference>
<dbReference type="EMBL" id="QPKB01000004">
    <property type="protein sequence ID" value="RWR82983.1"/>
    <property type="molecule type" value="Genomic_DNA"/>
</dbReference>
<keyword evidence="6" id="KW-0677">Repeat</keyword>
<evidence type="ECO:0000256" key="1">
    <source>
        <dbReference type="ARBA" id="ARBA00004167"/>
    </source>
</evidence>
<dbReference type="GO" id="GO:0005524">
    <property type="term" value="F:ATP binding"/>
    <property type="evidence" value="ECO:0007669"/>
    <property type="project" value="InterPro"/>
</dbReference>
<evidence type="ECO:0000256" key="9">
    <source>
        <dbReference type="SAM" id="MobiDB-lite"/>
    </source>
</evidence>
<dbReference type="SUPFAM" id="SSF56112">
    <property type="entry name" value="Protein kinase-like (PK-like)"/>
    <property type="match status" value="1"/>
</dbReference>
<comment type="caution">
    <text evidence="12">The sequence shown here is derived from an EMBL/GenBank/DDBJ whole genome shotgun (WGS) entry which is preliminary data.</text>
</comment>
<feature type="transmembrane region" description="Helical" evidence="10">
    <location>
        <begin position="354"/>
        <end position="376"/>
    </location>
</feature>
<dbReference type="FunFam" id="3.80.10.10:FF:000400">
    <property type="entry name" value="Nuclear pore complex protein NUP107"/>
    <property type="match status" value="1"/>
</dbReference>
<dbReference type="Proteomes" id="UP000283530">
    <property type="component" value="Unassembled WGS sequence"/>
</dbReference>
<keyword evidence="7 10" id="KW-1133">Transmembrane helix</keyword>
<keyword evidence="12" id="KW-0808">Transferase</keyword>
<evidence type="ECO:0000256" key="10">
    <source>
        <dbReference type="SAM" id="Phobius"/>
    </source>
</evidence>
<feature type="compositionally biased region" description="Acidic residues" evidence="9">
    <location>
        <begin position="411"/>
        <end position="424"/>
    </location>
</feature>
<keyword evidence="2" id="KW-0597">Phosphoprotein</keyword>
<evidence type="ECO:0000256" key="7">
    <source>
        <dbReference type="ARBA" id="ARBA00022989"/>
    </source>
</evidence>
<evidence type="ECO:0000256" key="8">
    <source>
        <dbReference type="ARBA" id="ARBA00023136"/>
    </source>
</evidence>
<keyword evidence="8 10" id="KW-0472">Membrane</keyword>
<sequence length="769" mass="83245">MTFRLTILHFPWTIPTFHIISLSLLLFFPLPLSSLNSDGILLLSFKYSVLNDPLSALESWSYEDDTPCSWNGVMCAAIPEESSNTTTTTTLSSRVISLVLPNTKLSASIPPDLAYIQHLRHLDLSHNFINGTLPLFLFNNAASELRILDLSDNSIAGELPEDVGNLKSLQFLNLSGNALVGKIPGNLTALVNLTVVSLSDNYLFGDLPKGFDHVEILDLSSNLVNGSLPVDFGGGSLRSLNLSHNKLSGSISPEFASGIPANAGLDLSFNDLSGGIPDSLLGRKPESFGGNPDLCGKPLENSCTAPSTLSTPPLITSSPPAIAAIPKTVASSGESPVPGSSDQRSRGGLQAGSIALIVVGDLAGIGILSMMCLLIYRAKKRRRNEKAVEELGGGGGCSCLRKRGGNNRDEEMTETTESETEEEGGEKRIYSNMHKEKMGSLVTVDGESELELETLLKASAYMLGASASSIVYKAVLEDGTSFAVRRIGEGAIGRLRDFENEVRVIAKLRHPNLVRIRGFYWGADEKLVIYDYVPNGSLANATYKKTGSSSPCHLSWDVRVRIAREVARGLAYLHEKKHVHGNLKPSNILLGLDMEPKISDFGLERLLSSISSSKAASDSAHYFGSKRSMLSRDSLQQDLPTGTSPSLSTGCASHYHAPESLKNLKPHPKWDVFSFGILLLELFSGKVFSDAELSEWNAGLVVEDRWRLLRLADVALKADVEGRDEALVACFKLGFSCASMVPQKRPFMKEALQILDKLPTSSSSNYRHH</sequence>
<dbReference type="Pfam" id="PF08263">
    <property type="entry name" value="LRRNT_2"/>
    <property type="match status" value="1"/>
</dbReference>
<evidence type="ECO:0000313" key="13">
    <source>
        <dbReference type="Proteomes" id="UP000283530"/>
    </source>
</evidence>
<dbReference type="PROSITE" id="PS51450">
    <property type="entry name" value="LRR"/>
    <property type="match status" value="1"/>
</dbReference>
<organism evidence="12 13">
    <name type="scientific">Cinnamomum micranthum f. kanehirae</name>
    <dbReference type="NCBI Taxonomy" id="337451"/>
    <lineage>
        <taxon>Eukaryota</taxon>
        <taxon>Viridiplantae</taxon>
        <taxon>Streptophyta</taxon>
        <taxon>Embryophyta</taxon>
        <taxon>Tracheophyta</taxon>
        <taxon>Spermatophyta</taxon>
        <taxon>Magnoliopsida</taxon>
        <taxon>Magnoliidae</taxon>
        <taxon>Laurales</taxon>
        <taxon>Lauraceae</taxon>
        <taxon>Cinnamomum</taxon>
    </lineage>
</organism>
<dbReference type="PANTHER" id="PTHR48010">
    <property type="entry name" value="OS05G0588300 PROTEIN"/>
    <property type="match status" value="1"/>
</dbReference>
<dbReference type="PANTHER" id="PTHR48010:SF61">
    <property type="entry name" value="PROTEIN KINASE DOMAIN-CONTAINING PROTEIN"/>
    <property type="match status" value="1"/>
</dbReference>
<dbReference type="Pfam" id="PF00560">
    <property type="entry name" value="LRR_1"/>
    <property type="match status" value="1"/>
</dbReference>
<keyword evidence="12" id="KW-0675">Receptor</keyword>
<gene>
    <name evidence="12" type="ORF">CKAN_01172300</name>
</gene>
<dbReference type="InterPro" id="IPR032675">
    <property type="entry name" value="LRR_dom_sf"/>
</dbReference>
<comment type="subcellular location">
    <subcellularLocation>
        <location evidence="1">Membrane</location>
        <topology evidence="1">Single-pass membrane protein</topology>
    </subcellularLocation>
</comment>
<feature type="region of interest" description="Disordered" evidence="9">
    <location>
        <begin position="403"/>
        <end position="426"/>
    </location>
</feature>
<dbReference type="InterPro" id="IPR013210">
    <property type="entry name" value="LRR_N_plant-typ"/>
</dbReference>
<evidence type="ECO:0000256" key="5">
    <source>
        <dbReference type="ARBA" id="ARBA00022729"/>
    </source>
</evidence>
<dbReference type="Gene3D" id="3.80.10.10">
    <property type="entry name" value="Ribonuclease Inhibitor"/>
    <property type="match status" value="2"/>
</dbReference>
<reference evidence="12 13" key="1">
    <citation type="journal article" date="2019" name="Nat. Plants">
        <title>Stout camphor tree genome fills gaps in understanding of flowering plant genome evolution.</title>
        <authorList>
            <person name="Chaw S.M."/>
            <person name="Liu Y.C."/>
            <person name="Wu Y.W."/>
            <person name="Wang H.Y."/>
            <person name="Lin C.I."/>
            <person name="Wu C.S."/>
            <person name="Ke H.M."/>
            <person name="Chang L.Y."/>
            <person name="Hsu C.Y."/>
            <person name="Yang H.T."/>
            <person name="Sudianto E."/>
            <person name="Hsu M.H."/>
            <person name="Wu K.P."/>
            <person name="Wang L.N."/>
            <person name="Leebens-Mack J.H."/>
            <person name="Tsai I.J."/>
        </authorList>
    </citation>
    <scope>NUCLEOTIDE SEQUENCE [LARGE SCALE GENOMIC DNA]</scope>
    <source>
        <strain evidence="13">cv. Chaw 1501</strain>
        <tissue evidence="12">Young leaves</tissue>
    </source>
</reference>
<dbReference type="STRING" id="337451.A0A443NWV7"/>
<evidence type="ECO:0000256" key="4">
    <source>
        <dbReference type="ARBA" id="ARBA00022692"/>
    </source>
</evidence>
<dbReference type="GO" id="GO:0004672">
    <property type="term" value="F:protein kinase activity"/>
    <property type="evidence" value="ECO:0007669"/>
    <property type="project" value="InterPro"/>
</dbReference>
<dbReference type="InterPro" id="IPR050994">
    <property type="entry name" value="At_inactive_RLKs"/>
</dbReference>
<evidence type="ECO:0000256" key="2">
    <source>
        <dbReference type="ARBA" id="ARBA00022553"/>
    </source>
</evidence>
<feature type="transmembrane region" description="Helical" evidence="10">
    <location>
        <begin position="12"/>
        <end position="32"/>
    </location>
</feature>
<dbReference type="AlphaFoldDB" id="A0A443NWV7"/>
<keyword evidence="4 10" id="KW-0812">Transmembrane</keyword>
<dbReference type="Pfam" id="PF00069">
    <property type="entry name" value="Pkinase"/>
    <property type="match status" value="1"/>
</dbReference>
<keyword evidence="13" id="KW-1185">Reference proteome</keyword>
<dbReference type="InterPro" id="IPR000719">
    <property type="entry name" value="Prot_kinase_dom"/>
</dbReference>